<keyword evidence="1" id="KW-0472">Membrane</keyword>
<sequence length="178" mass="19223">MELTAAAGTGNNDIHYFSFDAADLLNVTEIAISGIFSGQVVLNITGADADISWGGQYINGLHLNYSDSSLDGRSDVDVLYNFVDATYIEMDGTVYASILAPQANVIGTGSVTQWGQLIANSWRTESASQFNYDPLSPADSSITDVAEPSSFILLVLVLMAIFWRFSGFSKTTKIKIEE</sequence>
<proteinExistence type="predicted"/>
<evidence type="ECO:0000256" key="1">
    <source>
        <dbReference type="SAM" id="Phobius"/>
    </source>
</evidence>
<protein>
    <submittedName>
        <fullName evidence="3">Choice-of-anchor A family protein</fullName>
    </submittedName>
</protein>
<dbReference type="EMBL" id="JAQOMS010000002">
    <property type="protein sequence ID" value="MDC2889252.1"/>
    <property type="molecule type" value="Genomic_DNA"/>
</dbReference>
<feature type="domain" description="Choice-of-anchor A" evidence="2">
    <location>
        <begin position="8"/>
        <end position="130"/>
    </location>
</feature>
<dbReference type="Pfam" id="PF20597">
    <property type="entry name" value="pAdhesive_15"/>
    <property type="match status" value="1"/>
</dbReference>
<evidence type="ECO:0000313" key="4">
    <source>
        <dbReference type="Proteomes" id="UP001528411"/>
    </source>
</evidence>
<accession>A0ABT5FF57</accession>
<dbReference type="Proteomes" id="UP001528411">
    <property type="component" value="Unassembled WGS sequence"/>
</dbReference>
<dbReference type="RefSeq" id="WP_272180728.1">
    <property type="nucleotide sequence ID" value="NZ_JAQOMS010000002.1"/>
</dbReference>
<evidence type="ECO:0000259" key="2">
    <source>
        <dbReference type="Pfam" id="PF20597"/>
    </source>
</evidence>
<keyword evidence="1" id="KW-0812">Transmembrane</keyword>
<dbReference type="NCBIfam" id="TIGR04215">
    <property type="entry name" value="choice_anch_A"/>
    <property type="match status" value="1"/>
</dbReference>
<reference evidence="3 4" key="1">
    <citation type="submission" date="2023-01" db="EMBL/GenBank/DDBJ databases">
        <title>Psychrosphaera sp. nov., isolated from marine algae.</title>
        <authorList>
            <person name="Bayburt H."/>
            <person name="Choi B.J."/>
            <person name="Kim J.M."/>
            <person name="Choi D.G."/>
            <person name="Jeon C.O."/>
        </authorList>
    </citation>
    <scope>NUCLEOTIDE SEQUENCE [LARGE SCALE GENOMIC DNA]</scope>
    <source>
        <strain evidence="3 4">G1-22</strain>
    </source>
</reference>
<keyword evidence="1" id="KW-1133">Transmembrane helix</keyword>
<organism evidence="3 4">
    <name type="scientific">Psychrosphaera algicola</name>
    <dbReference type="NCBI Taxonomy" id="3023714"/>
    <lineage>
        <taxon>Bacteria</taxon>
        <taxon>Pseudomonadati</taxon>
        <taxon>Pseudomonadota</taxon>
        <taxon>Gammaproteobacteria</taxon>
        <taxon>Alteromonadales</taxon>
        <taxon>Pseudoalteromonadaceae</taxon>
        <taxon>Psychrosphaera</taxon>
    </lineage>
</organism>
<feature type="transmembrane region" description="Helical" evidence="1">
    <location>
        <begin position="148"/>
        <end position="165"/>
    </location>
</feature>
<name>A0ABT5FF57_9GAMM</name>
<evidence type="ECO:0000313" key="3">
    <source>
        <dbReference type="EMBL" id="MDC2889252.1"/>
    </source>
</evidence>
<comment type="caution">
    <text evidence="3">The sequence shown here is derived from an EMBL/GenBank/DDBJ whole genome shotgun (WGS) entry which is preliminary data.</text>
</comment>
<keyword evidence="4" id="KW-1185">Reference proteome</keyword>
<gene>
    <name evidence="3" type="ORF">PN838_11325</name>
</gene>
<dbReference type="InterPro" id="IPR026588">
    <property type="entry name" value="Choice_anch_A"/>
</dbReference>